<keyword evidence="2" id="KW-1185">Reference proteome</keyword>
<organism evidence="1 2">
    <name type="scientific">Pluteus cervinus</name>
    <dbReference type="NCBI Taxonomy" id="181527"/>
    <lineage>
        <taxon>Eukaryota</taxon>
        <taxon>Fungi</taxon>
        <taxon>Dikarya</taxon>
        <taxon>Basidiomycota</taxon>
        <taxon>Agaricomycotina</taxon>
        <taxon>Agaricomycetes</taxon>
        <taxon>Agaricomycetidae</taxon>
        <taxon>Agaricales</taxon>
        <taxon>Pluteineae</taxon>
        <taxon>Pluteaceae</taxon>
        <taxon>Pluteus</taxon>
    </lineage>
</organism>
<accession>A0ACD3A1S3</accession>
<sequence length="858" mass="96101">MASQQTSASNADLERSQRVNRGKNSHKLLSDLQDLQDGTKRSIVESTSARPQNIPQDTPINPSAPNKGPKNSQRLEPVDLDDSDAESNSPRMTFKRRGSRFGISIDDFDTEPDEPAVEQDPDFEQEPEEGLSENEDLQAHFTQPPSEQLHSPFKRNPRNLVEYLSYSSDPDVDRGHVSHHSPSAPASDYEDRDDIRNEDDDYDQAQACTSRVASSTRAFSSQVASNHAPSPFTHTPSVYNGSSAEHLPLTSPHIHYKATNHRYPPLGVDSDFDMLSSPFPEPPRHSRKQSGKGKEHTVKSPSYEVTSLDDDSPPPIPKSSRTKKRKAKGKARVVQPPVPDTSDNYTPSLRPEPSHSRKQKAKEKAYDSDAIHGKGRSVLNRFHEGNPPNLPPPVRTPPTRTPLTRAPPSSKLPTHPPPSRTLPTHRPPSHTLPTHPPHSRQREQLLSTKMVAPPVPPKRRGHISTGGPYQEYRQQLKLWKQQQEEVDTDTDTGANSTTATEGGSEESGKRKRKRKSKKSQSRKGGCQKIPQAKRRRRDDDDDGDEAPPDQPGGNTKNNQPGGRKRATRNSINPTASGRRLEHQYKSFPVYWQGVTDDAIDHCRYSLAVKDSFPNRVKSWKFARQALKLALDERNSQGLPVEDDWFNNGGKANMLYYIRNDRSTYRSTIRAFAKAAADSRFDFGNEKARNIIQASRNLLRGGRYLHKTSITGEILALFQGEAVFDLSVSFVYANPNGLARIFPKRFRHCFPTNTLGFIAIALCHQLEWHLNHDAAFSEASYKNTYREIIENLQEIESGTFVGTGDEKLSASEQRALVKDRQKQLKAFCEAIAEEGRHFLNTPRQPAARIDGGPLRDLGI</sequence>
<evidence type="ECO:0000313" key="1">
    <source>
        <dbReference type="EMBL" id="TFK59813.1"/>
    </source>
</evidence>
<evidence type="ECO:0000313" key="2">
    <source>
        <dbReference type="Proteomes" id="UP000308600"/>
    </source>
</evidence>
<protein>
    <submittedName>
        <fullName evidence="1">Uncharacterized protein</fullName>
    </submittedName>
</protein>
<dbReference type="EMBL" id="ML208888">
    <property type="protein sequence ID" value="TFK59813.1"/>
    <property type="molecule type" value="Genomic_DNA"/>
</dbReference>
<name>A0ACD3A1S3_9AGAR</name>
<gene>
    <name evidence="1" type="ORF">BDN72DRAFT_905515</name>
</gene>
<dbReference type="Proteomes" id="UP000308600">
    <property type="component" value="Unassembled WGS sequence"/>
</dbReference>
<reference evidence="1 2" key="1">
    <citation type="journal article" date="2019" name="Nat. Ecol. Evol.">
        <title>Megaphylogeny resolves global patterns of mushroom evolution.</title>
        <authorList>
            <person name="Varga T."/>
            <person name="Krizsan K."/>
            <person name="Foldi C."/>
            <person name="Dima B."/>
            <person name="Sanchez-Garcia M."/>
            <person name="Sanchez-Ramirez S."/>
            <person name="Szollosi G.J."/>
            <person name="Szarkandi J.G."/>
            <person name="Papp V."/>
            <person name="Albert L."/>
            <person name="Andreopoulos W."/>
            <person name="Angelini C."/>
            <person name="Antonin V."/>
            <person name="Barry K.W."/>
            <person name="Bougher N.L."/>
            <person name="Buchanan P."/>
            <person name="Buyck B."/>
            <person name="Bense V."/>
            <person name="Catcheside P."/>
            <person name="Chovatia M."/>
            <person name="Cooper J."/>
            <person name="Damon W."/>
            <person name="Desjardin D."/>
            <person name="Finy P."/>
            <person name="Geml J."/>
            <person name="Haridas S."/>
            <person name="Hughes K."/>
            <person name="Justo A."/>
            <person name="Karasinski D."/>
            <person name="Kautmanova I."/>
            <person name="Kiss B."/>
            <person name="Kocsube S."/>
            <person name="Kotiranta H."/>
            <person name="LaButti K.M."/>
            <person name="Lechner B.E."/>
            <person name="Liimatainen K."/>
            <person name="Lipzen A."/>
            <person name="Lukacs Z."/>
            <person name="Mihaltcheva S."/>
            <person name="Morgado L.N."/>
            <person name="Niskanen T."/>
            <person name="Noordeloos M.E."/>
            <person name="Ohm R.A."/>
            <person name="Ortiz-Santana B."/>
            <person name="Ovrebo C."/>
            <person name="Racz N."/>
            <person name="Riley R."/>
            <person name="Savchenko A."/>
            <person name="Shiryaev A."/>
            <person name="Soop K."/>
            <person name="Spirin V."/>
            <person name="Szebenyi C."/>
            <person name="Tomsovsky M."/>
            <person name="Tulloss R.E."/>
            <person name="Uehling J."/>
            <person name="Grigoriev I.V."/>
            <person name="Vagvolgyi C."/>
            <person name="Papp T."/>
            <person name="Martin F.M."/>
            <person name="Miettinen O."/>
            <person name="Hibbett D.S."/>
            <person name="Nagy L.G."/>
        </authorList>
    </citation>
    <scope>NUCLEOTIDE SEQUENCE [LARGE SCALE GENOMIC DNA]</scope>
    <source>
        <strain evidence="1 2">NL-1719</strain>
    </source>
</reference>
<proteinExistence type="predicted"/>